<dbReference type="PANTHER" id="PTHR46825">
    <property type="entry name" value="D-ALANYL-D-ALANINE-CARBOXYPEPTIDASE/ENDOPEPTIDASE AMPH"/>
    <property type="match status" value="1"/>
</dbReference>
<dbReference type="InterPro" id="IPR012338">
    <property type="entry name" value="Beta-lactam/transpept-like"/>
</dbReference>
<dbReference type="EMBL" id="JANFAV010000004">
    <property type="protein sequence ID" value="MCW6534850.1"/>
    <property type="molecule type" value="Genomic_DNA"/>
</dbReference>
<accession>A0AA41Z7B2</accession>
<keyword evidence="1" id="KW-0732">Signal</keyword>
<reference evidence="3" key="1">
    <citation type="submission" date="2022-06" db="EMBL/GenBank/DDBJ databases">
        <title>Sphingomonas sp. nov. isolated from rhizosphere soil of tomato.</title>
        <authorList>
            <person name="Dong H."/>
            <person name="Gao R."/>
        </authorList>
    </citation>
    <scope>NUCLEOTIDE SEQUENCE</scope>
    <source>
        <strain evidence="3">MMSM24</strain>
    </source>
</reference>
<feature type="chain" id="PRO_5041382635" evidence="1">
    <location>
        <begin position="23"/>
        <end position="531"/>
    </location>
</feature>
<dbReference type="SUPFAM" id="SSF56601">
    <property type="entry name" value="beta-lactamase/transpeptidase-like"/>
    <property type="match status" value="1"/>
</dbReference>
<sequence length="531" mass="56971">MHRLTRALAALLLLSLAPAANAETPREAALRDIRAMIEAAPGEAGLVVAVTDREQVLLVATHGYADIAAKRPVTAETHFAIGSISKSFTALTLMQMADEGRFDPAAPIARYLPDFHPRSPYPAITGHALLTHTAGLPNYITNVASMRFLIAALNGIEPGYAPGAHFWYSNSGYQLLGYAAERIDKLPFPLILQHRTLDRLGMTETTPQIDDRLRATLPVSYTRQVDGRLVAAPWFSYLAADGAITSTAADMSRYARMLLNRGALPNGRLVSAKAFERFATPVLDGYGYGMNIAHDGRVLSHSGGIAGFQSYLEMHPTENFALVFLSNGPLDGALLGRIVARLSRDTPTLPKTTPPAATSSFAGRFVARDGAALTFAATNDGGLRAGDQPLTRLANDLWGAYLTPHGPRTFQFRRDAAGVVTGVSEGASDYAREGSPAPAAAPAGYRTFVGRYATHGEEGPGVRVFVQQGQLMISYADTNAPPTPLAAIDETHFRFAEPAFAPERLAFDTVIDGQAQRLTMSGVPLYRIDLP</sequence>
<evidence type="ECO:0000313" key="4">
    <source>
        <dbReference type="Proteomes" id="UP001165565"/>
    </source>
</evidence>
<dbReference type="InterPro" id="IPR001466">
    <property type="entry name" value="Beta-lactam-related"/>
</dbReference>
<dbReference type="AlphaFoldDB" id="A0AA41Z7B2"/>
<feature type="domain" description="Beta-lactamase-related" evidence="2">
    <location>
        <begin position="34"/>
        <end position="330"/>
    </location>
</feature>
<protein>
    <submittedName>
        <fullName evidence="3">Beta-lactamase family protein</fullName>
    </submittedName>
</protein>
<dbReference type="Gene3D" id="3.40.710.10">
    <property type="entry name" value="DD-peptidase/beta-lactamase superfamily"/>
    <property type="match status" value="1"/>
</dbReference>
<dbReference type="Proteomes" id="UP001165565">
    <property type="component" value="Unassembled WGS sequence"/>
</dbReference>
<organism evidence="3 4">
    <name type="scientific">Sphingomonas lycopersici</name>
    <dbReference type="NCBI Taxonomy" id="2951807"/>
    <lineage>
        <taxon>Bacteria</taxon>
        <taxon>Pseudomonadati</taxon>
        <taxon>Pseudomonadota</taxon>
        <taxon>Alphaproteobacteria</taxon>
        <taxon>Sphingomonadales</taxon>
        <taxon>Sphingomonadaceae</taxon>
        <taxon>Sphingomonas</taxon>
    </lineage>
</organism>
<gene>
    <name evidence="3" type="ORF">NEE01_08635</name>
</gene>
<proteinExistence type="predicted"/>
<dbReference type="InterPro" id="IPR050491">
    <property type="entry name" value="AmpC-like"/>
</dbReference>
<dbReference type="RefSeq" id="WP_265268661.1">
    <property type="nucleotide sequence ID" value="NZ_JANFAV010000004.1"/>
</dbReference>
<evidence type="ECO:0000259" key="2">
    <source>
        <dbReference type="Pfam" id="PF00144"/>
    </source>
</evidence>
<dbReference type="PANTHER" id="PTHR46825:SF9">
    <property type="entry name" value="BETA-LACTAMASE-RELATED DOMAIN-CONTAINING PROTEIN"/>
    <property type="match status" value="1"/>
</dbReference>
<keyword evidence="4" id="KW-1185">Reference proteome</keyword>
<evidence type="ECO:0000313" key="3">
    <source>
        <dbReference type="EMBL" id="MCW6534850.1"/>
    </source>
</evidence>
<feature type="signal peptide" evidence="1">
    <location>
        <begin position="1"/>
        <end position="22"/>
    </location>
</feature>
<dbReference type="Pfam" id="PF00144">
    <property type="entry name" value="Beta-lactamase"/>
    <property type="match status" value="1"/>
</dbReference>
<name>A0AA41Z7B2_9SPHN</name>
<evidence type="ECO:0000256" key="1">
    <source>
        <dbReference type="SAM" id="SignalP"/>
    </source>
</evidence>
<comment type="caution">
    <text evidence="3">The sequence shown here is derived from an EMBL/GenBank/DDBJ whole genome shotgun (WGS) entry which is preliminary data.</text>
</comment>